<comment type="similarity">
    <text evidence="1">Belongs to the disease resistance NB-LRR family.</text>
</comment>
<dbReference type="Pfam" id="PF18052">
    <property type="entry name" value="Rx_N"/>
    <property type="match status" value="1"/>
</dbReference>
<gene>
    <name evidence="8" type="ORF">OsI_28019</name>
</gene>
<keyword evidence="9" id="KW-1185">Reference proteome</keyword>
<keyword evidence="4" id="KW-0547">Nucleotide-binding</keyword>
<dbReference type="InterPro" id="IPR042197">
    <property type="entry name" value="Apaf_helical"/>
</dbReference>
<dbReference type="InterPro" id="IPR055414">
    <property type="entry name" value="LRR_R13L4/SHOC2-like"/>
</dbReference>
<keyword evidence="3" id="KW-0677">Repeat</keyword>
<evidence type="ECO:0000256" key="3">
    <source>
        <dbReference type="ARBA" id="ARBA00022737"/>
    </source>
</evidence>
<evidence type="ECO:0000256" key="2">
    <source>
        <dbReference type="ARBA" id="ARBA00022614"/>
    </source>
</evidence>
<dbReference type="Proteomes" id="UP000007015">
    <property type="component" value="Chromosome 8"/>
</dbReference>
<evidence type="ECO:0000256" key="4">
    <source>
        <dbReference type="ARBA" id="ARBA00022741"/>
    </source>
</evidence>
<dbReference type="Pfam" id="PF00931">
    <property type="entry name" value="NB-ARC"/>
    <property type="match status" value="1"/>
</dbReference>
<dbReference type="InterPro" id="IPR002182">
    <property type="entry name" value="NB-ARC"/>
</dbReference>
<dbReference type="GO" id="GO:0043531">
    <property type="term" value="F:ADP binding"/>
    <property type="evidence" value="ECO:0007669"/>
    <property type="project" value="InterPro"/>
</dbReference>
<dbReference type="GO" id="GO:0002758">
    <property type="term" value="P:innate immune response-activating signaling pathway"/>
    <property type="evidence" value="ECO:0007669"/>
    <property type="project" value="UniProtKB-ARBA"/>
</dbReference>
<dbReference type="Gene3D" id="3.80.10.10">
    <property type="entry name" value="Ribonuclease Inhibitor"/>
    <property type="match status" value="1"/>
</dbReference>
<dbReference type="OMA" id="YPLNDAK"/>
<dbReference type="InterPro" id="IPR006580">
    <property type="entry name" value="Znf_TTF"/>
</dbReference>
<accession>B8BB77</accession>
<sequence length="1621" mass="184032">MAAMHVDASTGVMNTLLPKLSKLLEEYTNIKGAARNQITFLRDELSSMKPELEMFADVDDGLDPLKREWRDNVRELAFNIEDYTDSFMIRVSHESDELPTGFKGFFRKLKKLKACPEIADAIDELIKKCAMEGSKRHKRYNSVNVASNSSTFGVDPRMLMFYDEVDKLVGVNRAKKHIIEWFTKEKDEKISREKILRMIHTNLGITYNTSDDEEKLIDRIRDYLKDKRYFIVIDDVRDAEAWKAIELALFNNTCGSRIVITTRNSAVASCCSHDGGYVYQMEPLSLKNSKMLFFKRAFGSEDLPNPQLEKVSDGILQKCGGLPLAIMIMSSLLADQNEEDEWKRVLTAIGSVLAKDPDDDIMKSILSLSYYDLPHHLRACLLYLSIFPEDYEINKQRLINRWIAEGFILEEQGLTSYEVGERYFNYLINRCLIQPVGSKHGQAKACQVHGIILDFLSCKASEENFVTPFNDDAEQGLVSENKVRVRRLHVNNHNKKEVARLTGPVLSHVRSLTLFGDFGRIPMSAFTALRVMDQEDNWDLGGNWGLGSNHHMAHIEMMLHLGYLRLNSPLLDFVLTARTGGLENLETLDLLGVSVVELPSAITRLRRLARLYISHLARFPKGTIAKLQSLEELSEFGFVSFHQQWECLQEFSQLTKLRMLKVKWDFDWSFVQDEEGLQSYMHALISSCNVHNLYIGNIHIWPGPYPLSLESCCPTTTCSLQKLHITYCFICKVPNWMSSLGNLKELKLYIYCLRAEDVKILGAIPTLIFLKLKTFYGTDGRIFIPGYKGFRCLKYFGLVMISCGTTPEFEEGSMPNLEHLKLRFCVHEMECINGATDFGIRHLSTLNKVEVHIYGCSVSHKDYDPEADREDSNAKNAAFLIKAAVKALPNRVTCSFELAKTYGNIGTFHGLIKISYIICSSKMKRKTIDCYYNPVVSRVNSTENPSPIIAQDIDPVDLQAANENAATLPSLEAEQGQEIVATAFERDPGKRAQIFELPADQQDEARRFYISEGPFRPILQEQEYPLNDAKHRRRFRSSWSKHFCWLEYSRHTDCAYCLTCFIFSKKPTGKAGSNASTVNGFQNWKKVNVGKECSFLKHMGDASSAHNYSVGCFNNLKNSMAQLDKVMVRQSDKIVAIARLRLTTTIDSIRWLTFQGCPFRGHDEPLDSINRGNFLEIDKLLASYNKEVKEVVLENAPKNAKYTSSEVQKEILSIVARKVQKSIREEIGTSKFCIMADEARDESKKEQMAIVLRFVNKEGLIKECFLDLVHVSDTHALTLKNSICAVLSGNNLNVQDIRSQGYDGASNMRGEWNGLKALILNECPYAYYIHCLAHQLQLALVAASREVQEVHNFFQHANFIINVVSASPKRNDELLANQTTEIAREIELGELDTGRGANQITDVLCQTLQKKAIDILNALDSVSNTKALLADLRNEGWEPLVQEVKSFCEKHEIDIPNLNNKYVDVTKSQNKNDNTTAFHYYKVDVFNVAIDQQMIELEDRFGSQATDLLALCVCLESRLESFDMAKVCTLVEKYYPADFSSQERAQLECQLPHFQLDVCNHPDLSILPSLAEITSGLLKTGKSCSYPMVDRLLRLILTLPVSTATTESFFSYENCEDTSSK</sequence>
<dbReference type="Pfam" id="PF23559">
    <property type="entry name" value="WHD_DRP"/>
    <property type="match status" value="1"/>
</dbReference>
<evidence type="ECO:0000313" key="8">
    <source>
        <dbReference type="EMBL" id="EEC82985.1"/>
    </source>
</evidence>
<dbReference type="InterPro" id="IPR025398">
    <property type="entry name" value="DUF4371"/>
</dbReference>
<dbReference type="SUPFAM" id="SSF53098">
    <property type="entry name" value="Ribonuclease H-like"/>
    <property type="match status" value="1"/>
</dbReference>
<reference evidence="8 9" key="1">
    <citation type="journal article" date="2005" name="PLoS Biol.">
        <title>The genomes of Oryza sativa: a history of duplications.</title>
        <authorList>
            <person name="Yu J."/>
            <person name="Wang J."/>
            <person name="Lin W."/>
            <person name="Li S."/>
            <person name="Li H."/>
            <person name="Zhou J."/>
            <person name="Ni P."/>
            <person name="Dong W."/>
            <person name="Hu S."/>
            <person name="Zeng C."/>
            <person name="Zhang J."/>
            <person name="Zhang Y."/>
            <person name="Li R."/>
            <person name="Xu Z."/>
            <person name="Li S."/>
            <person name="Li X."/>
            <person name="Zheng H."/>
            <person name="Cong L."/>
            <person name="Lin L."/>
            <person name="Yin J."/>
            <person name="Geng J."/>
            <person name="Li G."/>
            <person name="Shi J."/>
            <person name="Liu J."/>
            <person name="Lv H."/>
            <person name="Li J."/>
            <person name="Wang J."/>
            <person name="Deng Y."/>
            <person name="Ran L."/>
            <person name="Shi X."/>
            <person name="Wang X."/>
            <person name="Wu Q."/>
            <person name="Li C."/>
            <person name="Ren X."/>
            <person name="Wang J."/>
            <person name="Wang X."/>
            <person name="Li D."/>
            <person name="Liu D."/>
            <person name="Zhang X."/>
            <person name="Ji Z."/>
            <person name="Zhao W."/>
            <person name="Sun Y."/>
            <person name="Zhang Z."/>
            <person name="Bao J."/>
            <person name="Han Y."/>
            <person name="Dong L."/>
            <person name="Ji J."/>
            <person name="Chen P."/>
            <person name="Wu S."/>
            <person name="Liu J."/>
            <person name="Xiao Y."/>
            <person name="Bu D."/>
            <person name="Tan J."/>
            <person name="Yang L."/>
            <person name="Ye C."/>
            <person name="Zhang J."/>
            <person name="Xu J."/>
            <person name="Zhou Y."/>
            <person name="Yu Y."/>
            <person name="Zhang B."/>
            <person name="Zhuang S."/>
            <person name="Wei H."/>
            <person name="Liu B."/>
            <person name="Lei M."/>
            <person name="Yu H."/>
            <person name="Li Y."/>
            <person name="Xu H."/>
            <person name="Wei S."/>
            <person name="He X."/>
            <person name="Fang L."/>
            <person name="Zhang Z."/>
            <person name="Zhang Y."/>
            <person name="Huang X."/>
            <person name="Su Z."/>
            <person name="Tong W."/>
            <person name="Li J."/>
            <person name="Tong Z."/>
            <person name="Li S."/>
            <person name="Ye J."/>
            <person name="Wang L."/>
            <person name="Fang L."/>
            <person name="Lei T."/>
            <person name="Chen C."/>
            <person name="Chen H."/>
            <person name="Xu Z."/>
            <person name="Li H."/>
            <person name="Huang H."/>
            <person name="Zhang F."/>
            <person name="Xu H."/>
            <person name="Li N."/>
            <person name="Zhao C."/>
            <person name="Li S."/>
            <person name="Dong L."/>
            <person name="Huang Y."/>
            <person name="Li L."/>
            <person name="Xi Y."/>
            <person name="Qi Q."/>
            <person name="Li W."/>
            <person name="Zhang B."/>
            <person name="Hu W."/>
            <person name="Zhang Y."/>
            <person name="Tian X."/>
            <person name="Jiao Y."/>
            <person name="Liang X."/>
            <person name="Jin J."/>
            <person name="Gao L."/>
            <person name="Zheng W."/>
            <person name="Hao B."/>
            <person name="Liu S."/>
            <person name="Wang W."/>
            <person name="Yuan L."/>
            <person name="Cao M."/>
            <person name="McDermott J."/>
            <person name="Samudrala R."/>
            <person name="Wang J."/>
            <person name="Wong G.K."/>
            <person name="Yang H."/>
        </authorList>
    </citation>
    <scope>NUCLEOTIDE SEQUENCE [LARGE SCALE GENOMIC DNA]</scope>
    <source>
        <strain evidence="9">cv. 93-11</strain>
    </source>
</reference>
<organism evidence="8 9">
    <name type="scientific">Oryza sativa subsp. indica</name>
    <name type="common">Rice</name>
    <dbReference type="NCBI Taxonomy" id="39946"/>
    <lineage>
        <taxon>Eukaryota</taxon>
        <taxon>Viridiplantae</taxon>
        <taxon>Streptophyta</taxon>
        <taxon>Embryophyta</taxon>
        <taxon>Tracheophyta</taxon>
        <taxon>Spermatophyta</taxon>
        <taxon>Magnoliopsida</taxon>
        <taxon>Liliopsida</taxon>
        <taxon>Poales</taxon>
        <taxon>Poaceae</taxon>
        <taxon>BOP clade</taxon>
        <taxon>Oryzoideae</taxon>
        <taxon>Oryzeae</taxon>
        <taxon>Oryzinae</taxon>
        <taxon>Oryza</taxon>
        <taxon>Oryza sativa</taxon>
    </lineage>
</organism>
<dbReference type="Gene3D" id="1.10.8.430">
    <property type="entry name" value="Helical domain of apoptotic protease-activating factors"/>
    <property type="match status" value="1"/>
</dbReference>
<evidence type="ECO:0000256" key="6">
    <source>
        <dbReference type="ARBA" id="ARBA00023054"/>
    </source>
</evidence>
<protein>
    <recommendedName>
        <fullName evidence="7">TTF-type domain-containing protein</fullName>
    </recommendedName>
</protein>
<dbReference type="SUPFAM" id="SSF52540">
    <property type="entry name" value="P-loop containing nucleoside triphosphate hydrolases"/>
    <property type="match status" value="1"/>
</dbReference>
<name>B8BB77_ORYSI</name>
<keyword evidence="6" id="KW-0175">Coiled coil</keyword>
<dbReference type="GO" id="GO:0042742">
    <property type="term" value="P:defense response to bacterium"/>
    <property type="evidence" value="ECO:0007669"/>
    <property type="project" value="UniProtKB-ARBA"/>
</dbReference>
<feature type="domain" description="TTF-type" evidence="7">
    <location>
        <begin position="1031"/>
        <end position="1128"/>
    </location>
</feature>
<proteinExistence type="inferred from homology"/>
<dbReference type="InterPro" id="IPR041118">
    <property type="entry name" value="Rx_N"/>
</dbReference>
<dbReference type="InterPro" id="IPR036388">
    <property type="entry name" value="WH-like_DNA-bd_sf"/>
</dbReference>
<dbReference type="Gramene" id="BGIOSGA028084-TA">
    <property type="protein sequence ID" value="BGIOSGA028084-PA"/>
    <property type="gene ID" value="BGIOSGA028084"/>
</dbReference>
<dbReference type="Pfam" id="PF14291">
    <property type="entry name" value="DUF4371"/>
    <property type="match status" value="1"/>
</dbReference>
<keyword evidence="5" id="KW-0611">Plant defense</keyword>
<dbReference type="Pfam" id="PF23598">
    <property type="entry name" value="LRR_14"/>
    <property type="match status" value="1"/>
</dbReference>
<evidence type="ECO:0000259" key="7">
    <source>
        <dbReference type="SMART" id="SM00597"/>
    </source>
</evidence>
<dbReference type="Gene3D" id="3.40.50.300">
    <property type="entry name" value="P-loop containing nucleotide triphosphate hydrolases"/>
    <property type="match status" value="1"/>
</dbReference>
<dbReference type="STRING" id="39946.B8BB77"/>
<dbReference type="SUPFAM" id="SSF52058">
    <property type="entry name" value="L domain-like"/>
    <property type="match status" value="1"/>
</dbReference>
<evidence type="ECO:0000256" key="5">
    <source>
        <dbReference type="ARBA" id="ARBA00022821"/>
    </source>
</evidence>
<dbReference type="PANTHER" id="PTHR45749:SF37">
    <property type="entry name" value="OS05G0311600 PROTEIN"/>
    <property type="match status" value="1"/>
</dbReference>
<dbReference type="FunFam" id="1.10.10.10:FF:000322">
    <property type="entry name" value="Probable disease resistance protein At1g63360"/>
    <property type="match status" value="1"/>
</dbReference>
<keyword evidence="2" id="KW-0433">Leucine-rich repeat</keyword>
<dbReference type="EMBL" id="CM000133">
    <property type="protein sequence ID" value="EEC82985.1"/>
    <property type="molecule type" value="Genomic_DNA"/>
</dbReference>
<dbReference type="InterPro" id="IPR038005">
    <property type="entry name" value="RX-like_CC"/>
</dbReference>
<dbReference type="SMART" id="SM00597">
    <property type="entry name" value="ZnF_TTF"/>
    <property type="match status" value="1"/>
</dbReference>
<evidence type="ECO:0000313" key="9">
    <source>
        <dbReference type="Proteomes" id="UP000007015"/>
    </source>
</evidence>
<dbReference type="PRINTS" id="PR00364">
    <property type="entry name" value="DISEASERSIST"/>
</dbReference>
<dbReference type="InterPro" id="IPR058922">
    <property type="entry name" value="WHD_DRP"/>
</dbReference>
<dbReference type="HOGENOM" id="CLU_003139_0_0_1"/>
<dbReference type="Gene3D" id="1.20.5.4130">
    <property type="match status" value="1"/>
</dbReference>
<dbReference type="PANTHER" id="PTHR45749">
    <property type="match status" value="1"/>
</dbReference>
<dbReference type="GO" id="GO:0009626">
    <property type="term" value="P:plant-type hypersensitive response"/>
    <property type="evidence" value="ECO:0007669"/>
    <property type="project" value="UniProtKB-ARBA"/>
</dbReference>
<dbReference type="InterPro" id="IPR032675">
    <property type="entry name" value="LRR_dom_sf"/>
</dbReference>
<evidence type="ECO:0000256" key="1">
    <source>
        <dbReference type="ARBA" id="ARBA00008894"/>
    </source>
</evidence>
<dbReference type="Gene3D" id="1.10.10.10">
    <property type="entry name" value="Winged helix-like DNA-binding domain superfamily/Winged helix DNA-binding domain"/>
    <property type="match status" value="1"/>
</dbReference>
<dbReference type="InterPro" id="IPR012337">
    <property type="entry name" value="RNaseH-like_sf"/>
</dbReference>
<dbReference type="InterPro" id="IPR027417">
    <property type="entry name" value="P-loop_NTPase"/>
</dbReference>
<dbReference type="CDD" id="cd14798">
    <property type="entry name" value="RX-CC_like"/>
    <property type="match status" value="1"/>
</dbReference>